<sequence length="152" mass="16604">MARIIENDQGQWILLSGLVVAIALVFLVTLMNNAAVTGYHSSNNALEFPKDDIRDLVSQSREATSQAVHIAHQINQSSNQTIPDITTSIIEDFSRQTSLLYASHGQTVAISVSNITTNDSTSAFGDIIWLNISYNDGNTFYSSEPEIVEVSV</sequence>
<evidence type="ECO:0000313" key="3">
    <source>
        <dbReference type="Proteomes" id="UP001185015"/>
    </source>
</evidence>
<comment type="caution">
    <text evidence="2">The sequence shown here is derived from an EMBL/GenBank/DDBJ whole genome shotgun (WGS) entry which is preliminary data.</text>
</comment>
<keyword evidence="1" id="KW-0472">Membrane</keyword>
<reference evidence="2 3" key="1">
    <citation type="submission" date="2023-07" db="EMBL/GenBank/DDBJ databases">
        <title>Genomic Encyclopedia of Type Strains, Phase IV (KMG-IV): sequencing the most valuable type-strain genomes for metagenomic binning, comparative biology and taxonomic classification.</title>
        <authorList>
            <person name="Goeker M."/>
        </authorList>
    </citation>
    <scope>NUCLEOTIDE SEQUENCE [LARGE SCALE GENOMIC DNA]</scope>
    <source>
        <strain evidence="2 3">DSM 17273</strain>
    </source>
</reference>
<evidence type="ECO:0000256" key="1">
    <source>
        <dbReference type="SAM" id="Phobius"/>
    </source>
</evidence>
<gene>
    <name evidence="2" type="ORF">J2750_000571</name>
</gene>
<dbReference type="Pfam" id="PF23922">
    <property type="entry name" value="DUF7261"/>
    <property type="match status" value="1"/>
</dbReference>
<accession>A0AA90Z6W1</accession>
<keyword evidence="3" id="KW-1185">Reference proteome</keyword>
<keyword evidence="1" id="KW-0812">Transmembrane</keyword>
<dbReference type="EMBL" id="JAVDQI010000001">
    <property type="protein sequence ID" value="MDR6222139.1"/>
    <property type="molecule type" value="Genomic_DNA"/>
</dbReference>
<keyword evidence="1" id="KW-1133">Transmembrane helix</keyword>
<evidence type="ECO:0000313" key="2">
    <source>
        <dbReference type="EMBL" id="MDR6222139.1"/>
    </source>
</evidence>
<organism evidence="2 3">
    <name type="scientific">Methanococcoides alaskense</name>
    <dbReference type="NCBI Taxonomy" id="325778"/>
    <lineage>
        <taxon>Archaea</taxon>
        <taxon>Methanobacteriati</taxon>
        <taxon>Methanobacteriota</taxon>
        <taxon>Stenosarchaea group</taxon>
        <taxon>Methanomicrobia</taxon>
        <taxon>Methanosarcinales</taxon>
        <taxon>Methanosarcinaceae</taxon>
        <taxon>Methanococcoides</taxon>
    </lineage>
</organism>
<proteinExistence type="predicted"/>
<name>A0AA90Z6W1_9EURY</name>
<feature type="transmembrane region" description="Helical" evidence="1">
    <location>
        <begin position="12"/>
        <end position="31"/>
    </location>
</feature>
<dbReference type="AlphaFoldDB" id="A0AA90Z6W1"/>
<dbReference type="RefSeq" id="WP_270096075.1">
    <property type="nucleotide sequence ID" value="NZ_JAQFFK010000003.1"/>
</dbReference>
<dbReference type="Proteomes" id="UP001185015">
    <property type="component" value="Unassembled WGS sequence"/>
</dbReference>
<dbReference type="InterPro" id="IPR055685">
    <property type="entry name" value="DUF7261"/>
</dbReference>
<protein>
    <submittedName>
        <fullName evidence="2">Uncharacterized protein</fullName>
    </submittedName>
</protein>